<reference evidence="3 4" key="1">
    <citation type="submission" date="2016-03" db="EMBL/GenBank/DDBJ databases">
        <title>Whole genome sequencing of Grifola frondosa 9006-11.</title>
        <authorList>
            <person name="Min B."/>
            <person name="Park H."/>
            <person name="Kim J.-G."/>
            <person name="Cho H."/>
            <person name="Oh Y.-L."/>
            <person name="Kong W.-S."/>
            <person name="Choi I.-G."/>
        </authorList>
    </citation>
    <scope>NUCLEOTIDE SEQUENCE [LARGE SCALE GENOMIC DNA]</scope>
    <source>
        <strain evidence="3 4">9006-11</strain>
    </source>
</reference>
<keyword evidence="1" id="KW-0547">Nucleotide-binding</keyword>
<sequence>MYTSPVRIQEIYQVTRILGIGSFGTVYDAFNMLTGAEVAIKTEMPPETTDSVAVLPYEYAIYEHLRENQGIPRVHWFGMYGGAHVLVLDKLGANLQQVRRLCRGQLTLKTILMLAEQMLTRVEFVHSRGVILRDIKPENFAMGLGRHCNVVHLFDFGLAKLFVDPLTEVHIPFREGLVGLGTPRYTSANVHFGREQGRRDDIEALGFVLLFLLHGKLPWQGIYAPSYEAKLRRIGEMKIGKAFDELLTNSPPEFRQYFDHCRGLSFDQKPDYVLLKNIFRERMGREGWLYDWQFDWLDASALEKGTLITKEYKIDLKFVEQSGPDWYLPCI</sequence>
<dbReference type="GO" id="GO:0005524">
    <property type="term" value="F:ATP binding"/>
    <property type="evidence" value="ECO:0007669"/>
    <property type="project" value="UniProtKB-UniRule"/>
</dbReference>
<keyword evidence="4" id="KW-1185">Reference proteome</keyword>
<dbReference type="InterPro" id="IPR050235">
    <property type="entry name" value="CK1_Ser-Thr_kinase"/>
</dbReference>
<keyword evidence="3" id="KW-0808">Transferase</keyword>
<dbReference type="AlphaFoldDB" id="A0A1C7MRI2"/>
<feature type="binding site" evidence="1">
    <location>
        <position position="41"/>
    </location>
    <ligand>
        <name>ATP</name>
        <dbReference type="ChEBI" id="CHEBI:30616"/>
    </ligand>
</feature>
<dbReference type="InterPro" id="IPR011009">
    <property type="entry name" value="Kinase-like_dom_sf"/>
</dbReference>
<evidence type="ECO:0000256" key="1">
    <source>
        <dbReference type="PROSITE-ProRule" id="PRU10141"/>
    </source>
</evidence>
<dbReference type="PANTHER" id="PTHR11909">
    <property type="entry name" value="CASEIN KINASE-RELATED"/>
    <property type="match status" value="1"/>
</dbReference>
<dbReference type="PROSITE" id="PS00107">
    <property type="entry name" value="PROTEIN_KINASE_ATP"/>
    <property type="match status" value="1"/>
</dbReference>
<comment type="caution">
    <text evidence="3">The sequence shown here is derived from an EMBL/GenBank/DDBJ whole genome shotgun (WGS) entry which is preliminary data.</text>
</comment>
<accession>A0A1C7MRI2</accession>
<protein>
    <submittedName>
        <fullName evidence="3">Casein kinase I</fullName>
    </submittedName>
</protein>
<dbReference type="InterPro" id="IPR017441">
    <property type="entry name" value="Protein_kinase_ATP_BS"/>
</dbReference>
<dbReference type="STRING" id="5627.A0A1C7MRI2"/>
<organism evidence="3 4">
    <name type="scientific">Grifola frondosa</name>
    <name type="common">Maitake</name>
    <name type="synonym">Polyporus frondosus</name>
    <dbReference type="NCBI Taxonomy" id="5627"/>
    <lineage>
        <taxon>Eukaryota</taxon>
        <taxon>Fungi</taxon>
        <taxon>Dikarya</taxon>
        <taxon>Basidiomycota</taxon>
        <taxon>Agaricomycotina</taxon>
        <taxon>Agaricomycetes</taxon>
        <taxon>Polyporales</taxon>
        <taxon>Grifolaceae</taxon>
        <taxon>Grifola</taxon>
    </lineage>
</organism>
<dbReference type="OrthoDB" id="3258886at2759"/>
<evidence type="ECO:0000313" key="3">
    <source>
        <dbReference type="EMBL" id="OBZ79480.1"/>
    </source>
</evidence>
<dbReference type="CDD" id="cd14016">
    <property type="entry name" value="STKc_CK1"/>
    <property type="match status" value="1"/>
</dbReference>
<dbReference type="Pfam" id="PF00069">
    <property type="entry name" value="Pkinase"/>
    <property type="match status" value="1"/>
</dbReference>
<evidence type="ECO:0000259" key="2">
    <source>
        <dbReference type="PROSITE" id="PS50011"/>
    </source>
</evidence>
<proteinExistence type="predicted"/>
<dbReference type="EMBL" id="LUGG01000001">
    <property type="protein sequence ID" value="OBZ79480.1"/>
    <property type="molecule type" value="Genomic_DNA"/>
</dbReference>
<dbReference type="OMA" id="CAPICID"/>
<dbReference type="PROSITE" id="PS50011">
    <property type="entry name" value="PROTEIN_KINASE_DOM"/>
    <property type="match status" value="1"/>
</dbReference>
<keyword evidence="3" id="KW-0418">Kinase</keyword>
<keyword evidence="1" id="KW-0067">ATP-binding</keyword>
<dbReference type="Proteomes" id="UP000092993">
    <property type="component" value="Unassembled WGS sequence"/>
</dbReference>
<dbReference type="SMART" id="SM00220">
    <property type="entry name" value="S_TKc"/>
    <property type="match status" value="1"/>
</dbReference>
<feature type="domain" description="Protein kinase" evidence="2">
    <location>
        <begin position="12"/>
        <end position="289"/>
    </location>
</feature>
<gene>
    <name evidence="3" type="primary">KC1_3</name>
    <name evidence="3" type="ORF">A0H81_00672</name>
</gene>
<dbReference type="InterPro" id="IPR000719">
    <property type="entry name" value="Prot_kinase_dom"/>
</dbReference>
<dbReference type="SUPFAM" id="SSF56112">
    <property type="entry name" value="Protein kinase-like (PK-like)"/>
    <property type="match status" value="1"/>
</dbReference>
<evidence type="ECO:0000313" key="4">
    <source>
        <dbReference type="Proteomes" id="UP000092993"/>
    </source>
</evidence>
<name>A0A1C7MRI2_GRIFR</name>
<dbReference type="Gene3D" id="1.10.510.10">
    <property type="entry name" value="Transferase(Phosphotransferase) domain 1"/>
    <property type="match status" value="1"/>
</dbReference>
<dbReference type="GO" id="GO:0004672">
    <property type="term" value="F:protein kinase activity"/>
    <property type="evidence" value="ECO:0007669"/>
    <property type="project" value="InterPro"/>
</dbReference>